<accession>A0A2Z6N8I7</accession>
<protein>
    <submittedName>
        <fullName evidence="2">Uncharacterized protein</fullName>
    </submittedName>
</protein>
<evidence type="ECO:0000313" key="3">
    <source>
        <dbReference type="Proteomes" id="UP000242715"/>
    </source>
</evidence>
<gene>
    <name evidence="2" type="ORF">TSUD_64450</name>
</gene>
<dbReference type="AlphaFoldDB" id="A0A2Z6N8I7"/>
<dbReference type="OrthoDB" id="913503at2759"/>
<evidence type="ECO:0000256" key="1">
    <source>
        <dbReference type="SAM" id="MobiDB-lite"/>
    </source>
</evidence>
<dbReference type="EMBL" id="DF973496">
    <property type="protein sequence ID" value="GAU32550.1"/>
    <property type="molecule type" value="Genomic_DNA"/>
</dbReference>
<reference evidence="3" key="1">
    <citation type="journal article" date="2017" name="Front. Plant Sci.">
        <title>Climate Clever Clovers: New Paradigm to Reduce the Environmental Footprint of Ruminants by Breeding Low Methanogenic Forages Utilizing Haplotype Variation.</title>
        <authorList>
            <person name="Kaur P."/>
            <person name="Appels R."/>
            <person name="Bayer P.E."/>
            <person name="Keeble-Gagnere G."/>
            <person name="Wang J."/>
            <person name="Hirakawa H."/>
            <person name="Shirasawa K."/>
            <person name="Vercoe P."/>
            <person name="Stefanova K."/>
            <person name="Durmic Z."/>
            <person name="Nichols P."/>
            <person name="Revell C."/>
            <person name="Isobe S.N."/>
            <person name="Edwards D."/>
            <person name="Erskine W."/>
        </authorList>
    </citation>
    <scope>NUCLEOTIDE SEQUENCE [LARGE SCALE GENOMIC DNA]</scope>
    <source>
        <strain evidence="3">cv. Daliak</strain>
    </source>
</reference>
<keyword evidence="3" id="KW-1185">Reference proteome</keyword>
<evidence type="ECO:0000313" key="2">
    <source>
        <dbReference type="EMBL" id="GAU32550.1"/>
    </source>
</evidence>
<dbReference type="Proteomes" id="UP000242715">
    <property type="component" value="Unassembled WGS sequence"/>
</dbReference>
<sequence>MGTLQRNKHSSDASRDSISADSFSFAGLVSIQDQQHQKHSSAPKPNPDFEFSTTKTELYSTVANPFKITPADMLISNGQIKPHAIAFQPNRSFFTDPPLSLRSLLEIDIQKHINGETSSRARKYNEQVVKARNLENKERTETKTWFGHKVFKSLISPCQKCEAVQPGAIKGQTVPKESVFICNFQQTLLIKSLSLSVRVAGSRPKASILILQRLKSLSGVSSKFLHIKLVYLYVSQNSLELSSRCHLLGFVGYEFGERLDHSNAANAGQHSQILKNKLSV</sequence>
<feature type="region of interest" description="Disordered" evidence="1">
    <location>
        <begin position="32"/>
        <end position="51"/>
    </location>
</feature>
<name>A0A2Z6N8I7_TRISU</name>
<proteinExistence type="predicted"/>
<organism evidence="2 3">
    <name type="scientific">Trifolium subterraneum</name>
    <name type="common">Subterranean clover</name>
    <dbReference type="NCBI Taxonomy" id="3900"/>
    <lineage>
        <taxon>Eukaryota</taxon>
        <taxon>Viridiplantae</taxon>
        <taxon>Streptophyta</taxon>
        <taxon>Embryophyta</taxon>
        <taxon>Tracheophyta</taxon>
        <taxon>Spermatophyta</taxon>
        <taxon>Magnoliopsida</taxon>
        <taxon>eudicotyledons</taxon>
        <taxon>Gunneridae</taxon>
        <taxon>Pentapetalae</taxon>
        <taxon>rosids</taxon>
        <taxon>fabids</taxon>
        <taxon>Fabales</taxon>
        <taxon>Fabaceae</taxon>
        <taxon>Papilionoideae</taxon>
        <taxon>50 kb inversion clade</taxon>
        <taxon>NPAAA clade</taxon>
        <taxon>Hologalegina</taxon>
        <taxon>IRL clade</taxon>
        <taxon>Trifolieae</taxon>
        <taxon>Trifolium</taxon>
    </lineage>
</organism>